<evidence type="ECO:0000313" key="5">
    <source>
        <dbReference type="EMBL" id="SFR88295.1"/>
    </source>
</evidence>
<evidence type="ECO:0000256" key="2">
    <source>
        <dbReference type="ARBA" id="ARBA00023125"/>
    </source>
</evidence>
<dbReference type="RefSeq" id="WP_177214698.1">
    <property type="nucleotide sequence ID" value="NZ_FOYZ01000008.1"/>
</dbReference>
<dbReference type="SUPFAM" id="SSF46689">
    <property type="entry name" value="Homeodomain-like"/>
    <property type="match status" value="2"/>
</dbReference>
<proteinExistence type="predicted"/>
<dbReference type="PROSITE" id="PS00041">
    <property type="entry name" value="HTH_ARAC_FAMILY_1"/>
    <property type="match status" value="1"/>
</dbReference>
<dbReference type="SUPFAM" id="SSF51215">
    <property type="entry name" value="Regulatory protein AraC"/>
    <property type="match status" value="1"/>
</dbReference>
<dbReference type="InterPro" id="IPR009057">
    <property type="entry name" value="Homeodomain-like_sf"/>
</dbReference>
<gene>
    <name evidence="5" type="ORF">SAMN05661086_02327</name>
</gene>
<keyword evidence="3" id="KW-0804">Transcription</keyword>
<dbReference type="GO" id="GO:0043565">
    <property type="term" value="F:sequence-specific DNA binding"/>
    <property type="evidence" value="ECO:0007669"/>
    <property type="project" value="InterPro"/>
</dbReference>
<protein>
    <submittedName>
        <fullName evidence="5">AraC family transcriptional regulator, L-rhamnose operon regulatory protein RhaS</fullName>
    </submittedName>
</protein>
<dbReference type="Pfam" id="PF07883">
    <property type="entry name" value="Cupin_2"/>
    <property type="match status" value="1"/>
</dbReference>
<keyword evidence="1" id="KW-0805">Transcription regulation</keyword>
<dbReference type="InterPro" id="IPR018060">
    <property type="entry name" value="HTH_AraC"/>
</dbReference>
<dbReference type="InterPro" id="IPR018062">
    <property type="entry name" value="HTH_AraC-typ_CS"/>
</dbReference>
<dbReference type="Proteomes" id="UP000199659">
    <property type="component" value="Unassembled WGS sequence"/>
</dbReference>
<dbReference type="PANTHER" id="PTHR43280">
    <property type="entry name" value="ARAC-FAMILY TRANSCRIPTIONAL REGULATOR"/>
    <property type="match status" value="1"/>
</dbReference>
<evidence type="ECO:0000256" key="1">
    <source>
        <dbReference type="ARBA" id="ARBA00023015"/>
    </source>
</evidence>
<dbReference type="GO" id="GO:0003700">
    <property type="term" value="F:DNA-binding transcription factor activity"/>
    <property type="evidence" value="ECO:0007669"/>
    <property type="project" value="InterPro"/>
</dbReference>
<dbReference type="Pfam" id="PF12833">
    <property type="entry name" value="HTH_18"/>
    <property type="match status" value="1"/>
</dbReference>
<keyword evidence="6" id="KW-1185">Reference proteome</keyword>
<evidence type="ECO:0000259" key="4">
    <source>
        <dbReference type="PROSITE" id="PS01124"/>
    </source>
</evidence>
<organism evidence="5 6">
    <name type="scientific">Anaeromicropila populeti</name>
    <dbReference type="NCBI Taxonomy" id="37658"/>
    <lineage>
        <taxon>Bacteria</taxon>
        <taxon>Bacillati</taxon>
        <taxon>Bacillota</taxon>
        <taxon>Clostridia</taxon>
        <taxon>Lachnospirales</taxon>
        <taxon>Lachnospiraceae</taxon>
        <taxon>Anaeromicropila</taxon>
    </lineage>
</organism>
<reference evidence="5 6" key="1">
    <citation type="submission" date="2016-10" db="EMBL/GenBank/DDBJ databases">
        <authorList>
            <person name="de Groot N.N."/>
        </authorList>
    </citation>
    <scope>NUCLEOTIDE SEQUENCE [LARGE SCALE GENOMIC DNA]</scope>
    <source>
        <strain evidence="5 6">743A</strain>
    </source>
</reference>
<evidence type="ECO:0000313" key="6">
    <source>
        <dbReference type="Proteomes" id="UP000199659"/>
    </source>
</evidence>
<dbReference type="Gene3D" id="1.10.10.60">
    <property type="entry name" value="Homeodomain-like"/>
    <property type="match status" value="2"/>
</dbReference>
<dbReference type="PANTHER" id="PTHR43280:SF2">
    <property type="entry name" value="HTH-TYPE TRANSCRIPTIONAL REGULATOR EXSA"/>
    <property type="match status" value="1"/>
</dbReference>
<evidence type="ECO:0000256" key="3">
    <source>
        <dbReference type="ARBA" id="ARBA00023163"/>
    </source>
</evidence>
<dbReference type="AlphaFoldDB" id="A0A1I6KAI5"/>
<dbReference type="STRING" id="37658.SAMN05661086_02327"/>
<dbReference type="PRINTS" id="PR00032">
    <property type="entry name" value="HTHARAC"/>
</dbReference>
<feature type="domain" description="HTH araC/xylS-type" evidence="4">
    <location>
        <begin position="187"/>
        <end position="285"/>
    </location>
</feature>
<dbReference type="Gene3D" id="2.60.120.10">
    <property type="entry name" value="Jelly Rolls"/>
    <property type="match status" value="1"/>
</dbReference>
<dbReference type="InterPro" id="IPR020449">
    <property type="entry name" value="Tscrpt_reg_AraC-type_HTH"/>
</dbReference>
<dbReference type="InterPro" id="IPR013096">
    <property type="entry name" value="Cupin_2"/>
</dbReference>
<dbReference type="InterPro" id="IPR037923">
    <property type="entry name" value="HTH-like"/>
</dbReference>
<dbReference type="EMBL" id="FOYZ01000008">
    <property type="protein sequence ID" value="SFR88295.1"/>
    <property type="molecule type" value="Genomic_DNA"/>
</dbReference>
<dbReference type="PROSITE" id="PS01124">
    <property type="entry name" value="HTH_ARAC_FAMILY_2"/>
    <property type="match status" value="1"/>
</dbReference>
<dbReference type="InterPro" id="IPR014710">
    <property type="entry name" value="RmlC-like_jellyroll"/>
</dbReference>
<dbReference type="SMART" id="SM00342">
    <property type="entry name" value="HTH_ARAC"/>
    <property type="match status" value="1"/>
</dbReference>
<sequence>MIEMKIEFFQKDKSFPFFIQYGYHSGDFFKHVHKDFTELVIVMDGSADHIVGTEMYPVSQGDVFVVGNNVEHEFRNAKKFKPCNIMFRQEFFFHSSSRLKETEGFHALFYLEPYMTKESEFRSRFRLSKQGIDKVFQLTESLMQEYKERVPGWKELITAYFMELVVFLARTYKIPEPQEQDKVIWMASAVSYIEKNYQNEISLEEIADKACLSKRHFVRIFRDTYHITPMQYVIQLRLEHAAVLLTNTTDLISKIAEESGFPDNNYFSRRFKSYYNMTPGEFRKRKH</sequence>
<name>A0A1I6KAI5_9FIRM</name>
<keyword evidence="2" id="KW-0238">DNA-binding</keyword>
<accession>A0A1I6KAI5</accession>